<reference evidence="2" key="1">
    <citation type="submission" date="2018-04" db="EMBL/GenBank/DDBJ databases">
        <authorList>
            <person name="Cornet L."/>
        </authorList>
    </citation>
    <scope>NUCLEOTIDE SEQUENCE [LARGE SCALE GENOMIC DNA]</scope>
</reference>
<dbReference type="AlphaFoldDB" id="A0A2W4Z1U0"/>
<name>A0A2W4Z1U0_9CYAN</name>
<dbReference type="Proteomes" id="UP000249794">
    <property type="component" value="Unassembled WGS sequence"/>
</dbReference>
<evidence type="ECO:0000313" key="1">
    <source>
        <dbReference type="EMBL" id="PZO52921.1"/>
    </source>
</evidence>
<reference evidence="1 2" key="2">
    <citation type="submission" date="2018-06" db="EMBL/GenBank/DDBJ databases">
        <title>Metagenomic assembly of (sub)arctic Cyanobacteria and their associated microbiome from non-axenic cultures.</title>
        <authorList>
            <person name="Baurain D."/>
        </authorList>
    </citation>
    <scope>NUCLEOTIDE SEQUENCE [LARGE SCALE GENOMIC DNA]</scope>
    <source>
        <strain evidence="1">ULC027bin1</strain>
    </source>
</reference>
<dbReference type="EMBL" id="QBMP01000137">
    <property type="protein sequence ID" value="PZO52921.1"/>
    <property type="molecule type" value="Genomic_DNA"/>
</dbReference>
<evidence type="ECO:0000313" key="2">
    <source>
        <dbReference type="Proteomes" id="UP000249794"/>
    </source>
</evidence>
<protein>
    <submittedName>
        <fullName evidence="1">Transposase</fullName>
    </submittedName>
</protein>
<sequence>MYPPVLNQASAASEHLSARAFLSGIGAKLSSLNLFEPIAKHVKIQQKTVKDSPTEKLYDGFINLLCGASGTVEVNKLVRSDPGLQRAFGRGRCAEQSVIQETLDTSDAENVSQMEQAMDEIYQQHSQGYRHDYEQQLQILDVDMSGQPCGPKAAFATKGYFAGKRNRKGRQLGRVLASRYDEVVCDRTFAGTVQLTQALQPLLQASEQTLGLNQSLAKRRQTLVRVDSGGGSRADINWMLSRGYRVLTKNYSPQRARKFADSVTQWFDDPTQPGRQVGVVTTANCDDYAQPMLRIAVRCRKNNGQWAIGMLVTNLKPDEVAALMAVELDLKTNLAGLWLAYVHCYDQRGGGVETSFKQDNQALGIKKRNKKRFEAQQMLTQLNALAHNVLVWAKRWLTTETPALKQIGFLRLMRDVFTTTGRLLFDATGQLIEIRLNEADTLVRPWLHGLSKLLEPEHVAVNLAQT</sequence>
<comment type="caution">
    <text evidence="1">The sequence shown here is derived from an EMBL/GenBank/DDBJ whole genome shotgun (WGS) entry which is preliminary data.</text>
</comment>
<organism evidence="1 2">
    <name type="scientific">Phormidesmis priestleyi</name>
    <dbReference type="NCBI Taxonomy" id="268141"/>
    <lineage>
        <taxon>Bacteria</taxon>
        <taxon>Bacillati</taxon>
        <taxon>Cyanobacteriota</taxon>
        <taxon>Cyanophyceae</taxon>
        <taxon>Leptolyngbyales</taxon>
        <taxon>Leptolyngbyaceae</taxon>
        <taxon>Phormidesmis</taxon>
    </lineage>
</organism>
<proteinExistence type="predicted"/>
<gene>
    <name evidence="1" type="ORF">DCF15_13160</name>
</gene>
<accession>A0A2W4Z1U0</accession>